<organism evidence="2 3">
    <name type="scientific">Qipengyuania oceanensis</name>
    <dbReference type="NCBI Taxonomy" id="1463597"/>
    <lineage>
        <taxon>Bacteria</taxon>
        <taxon>Pseudomonadati</taxon>
        <taxon>Pseudomonadota</taxon>
        <taxon>Alphaproteobacteria</taxon>
        <taxon>Sphingomonadales</taxon>
        <taxon>Erythrobacteraceae</taxon>
        <taxon>Qipengyuania</taxon>
    </lineage>
</organism>
<dbReference type="OrthoDB" id="7184748at2"/>
<proteinExistence type="predicted"/>
<dbReference type="Proteomes" id="UP000445582">
    <property type="component" value="Unassembled WGS sequence"/>
</dbReference>
<feature type="chain" id="PRO_5033049640" evidence="1">
    <location>
        <begin position="30"/>
        <end position="219"/>
    </location>
</feature>
<protein>
    <submittedName>
        <fullName evidence="2">Uncharacterized protein</fullName>
    </submittedName>
</protein>
<keyword evidence="1" id="KW-0732">Signal</keyword>
<feature type="signal peptide" evidence="1">
    <location>
        <begin position="1"/>
        <end position="29"/>
    </location>
</feature>
<evidence type="ECO:0000313" key="2">
    <source>
        <dbReference type="EMBL" id="MXO63948.1"/>
    </source>
</evidence>
<evidence type="ECO:0000256" key="1">
    <source>
        <dbReference type="SAM" id="SignalP"/>
    </source>
</evidence>
<evidence type="ECO:0000313" key="3">
    <source>
        <dbReference type="Proteomes" id="UP000445582"/>
    </source>
</evidence>
<accession>A0A844YLP7</accession>
<dbReference type="AlphaFoldDB" id="A0A844YLP7"/>
<keyword evidence="3" id="KW-1185">Reference proteome</keyword>
<sequence length="219" mass="24268">MRSRITSRLVACTCLLGIALNAGTVPASAQAVTGWTDKQQAKRAEQFARLTPEHFARTAEAHDDELEVVATIDTQKGHRFKGAFKDPVRTDTFLRALVNKRSGAALYQLYASLTYTGEWRTFTSATYVGSEGPVSAPLKVIRRDVDCQYGGCIYVEHVAIEISGVLLEELATRAAERPVKPWRFRFKARNGQDWTDDMAPAEAAGLLLAVERYRAKTSE</sequence>
<reference evidence="2 3" key="1">
    <citation type="submission" date="2019-12" db="EMBL/GenBank/DDBJ databases">
        <title>Genomic-based taxomic classification of the family Erythrobacteraceae.</title>
        <authorList>
            <person name="Xu L."/>
        </authorList>
    </citation>
    <scope>NUCLEOTIDE SEQUENCE [LARGE SCALE GENOMIC DNA]</scope>
    <source>
        <strain evidence="2 3">MCCC 1A09965</strain>
    </source>
</reference>
<comment type="caution">
    <text evidence="2">The sequence shown here is derived from an EMBL/GenBank/DDBJ whole genome shotgun (WGS) entry which is preliminary data.</text>
</comment>
<dbReference type="EMBL" id="WTYN01000004">
    <property type="protein sequence ID" value="MXO63948.1"/>
    <property type="molecule type" value="Genomic_DNA"/>
</dbReference>
<dbReference type="RefSeq" id="WP_160677161.1">
    <property type="nucleotide sequence ID" value="NZ_WTYN01000004.1"/>
</dbReference>
<name>A0A844YLP7_9SPHN</name>
<gene>
    <name evidence="2" type="ORF">GRI48_13135</name>
</gene>